<dbReference type="RefSeq" id="WP_378576138.1">
    <property type="nucleotide sequence ID" value="NZ_JBHSFQ010000017.1"/>
</dbReference>
<feature type="domain" description="Microcin J25-processing protein McjB C-terminal" evidence="1">
    <location>
        <begin position="25"/>
        <end position="137"/>
    </location>
</feature>
<evidence type="ECO:0000313" key="3">
    <source>
        <dbReference type="Proteomes" id="UP001595923"/>
    </source>
</evidence>
<evidence type="ECO:0000313" key="2">
    <source>
        <dbReference type="EMBL" id="MFC4563664.1"/>
    </source>
</evidence>
<proteinExistence type="predicted"/>
<name>A0ABV9DZB5_9ACTN</name>
<dbReference type="InterPro" id="IPR032708">
    <property type="entry name" value="McjB_C"/>
</dbReference>
<keyword evidence="3" id="KW-1185">Reference proteome</keyword>
<dbReference type="EMBL" id="JBHSFQ010000017">
    <property type="protein sequence ID" value="MFC4563664.1"/>
    <property type="molecule type" value="Genomic_DNA"/>
</dbReference>
<reference evidence="3" key="1">
    <citation type="journal article" date="2019" name="Int. J. Syst. Evol. Microbiol.">
        <title>The Global Catalogue of Microorganisms (GCM) 10K type strain sequencing project: providing services to taxonomists for standard genome sequencing and annotation.</title>
        <authorList>
            <consortium name="The Broad Institute Genomics Platform"/>
            <consortium name="The Broad Institute Genome Sequencing Center for Infectious Disease"/>
            <person name="Wu L."/>
            <person name="Ma J."/>
        </authorList>
    </citation>
    <scope>NUCLEOTIDE SEQUENCE [LARGE SCALE GENOMIC DNA]</scope>
    <source>
        <strain evidence="3">XZYJ18</strain>
    </source>
</reference>
<dbReference type="Pfam" id="PF13471">
    <property type="entry name" value="Transglut_core3"/>
    <property type="match status" value="1"/>
</dbReference>
<protein>
    <submittedName>
        <fullName evidence="2">Lasso peptide biosynthesis B2 protein</fullName>
    </submittedName>
</protein>
<dbReference type="NCBIfam" id="NF033537">
    <property type="entry name" value="lasso_biosyn_B2"/>
    <property type="match status" value="1"/>
</dbReference>
<dbReference type="Proteomes" id="UP001595923">
    <property type="component" value="Unassembled WGS sequence"/>
</dbReference>
<sequence>MSPQVVLRRPHPLRAWDRVLALSAVAAARLLVAVSRGRPARVRRALRRLLAGASPASTQQAMAAHDAVVTVSLRCASPHGCLLRSISVALLCRAQGGRVRWVAGFSSPPPASHAWIETIEGPVAEPDDPRITYRPAITI</sequence>
<accession>A0ABV9DZB5</accession>
<dbReference type="InterPro" id="IPR053521">
    <property type="entry name" value="McjB-like"/>
</dbReference>
<organism evidence="2 3">
    <name type="scientific">Nocardiopsis mangrovi</name>
    <dbReference type="NCBI Taxonomy" id="1179818"/>
    <lineage>
        <taxon>Bacteria</taxon>
        <taxon>Bacillati</taxon>
        <taxon>Actinomycetota</taxon>
        <taxon>Actinomycetes</taxon>
        <taxon>Streptosporangiales</taxon>
        <taxon>Nocardiopsidaceae</taxon>
        <taxon>Nocardiopsis</taxon>
    </lineage>
</organism>
<evidence type="ECO:0000259" key="1">
    <source>
        <dbReference type="Pfam" id="PF13471"/>
    </source>
</evidence>
<gene>
    <name evidence="2" type="ORF">ACFO4E_17505</name>
</gene>
<comment type="caution">
    <text evidence="2">The sequence shown here is derived from an EMBL/GenBank/DDBJ whole genome shotgun (WGS) entry which is preliminary data.</text>
</comment>